<keyword evidence="4" id="KW-0067">ATP-binding</keyword>
<dbReference type="PANTHER" id="PTHR43977">
    <property type="entry name" value="STRUCTURAL MAINTENANCE OF CHROMOSOMES PROTEIN 3"/>
    <property type="match status" value="1"/>
</dbReference>
<name>A0A1Y2T5L5_SYMTR</name>
<dbReference type="Gene3D" id="3.40.50.300">
    <property type="entry name" value="P-loop containing nucleotide triphosphate hydrolases"/>
    <property type="match status" value="1"/>
</dbReference>
<evidence type="ECO:0000256" key="1">
    <source>
        <dbReference type="ARBA" id="ARBA00004496"/>
    </source>
</evidence>
<dbReference type="CDD" id="cd03278">
    <property type="entry name" value="ABC_SMC_barmotin"/>
    <property type="match status" value="1"/>
</dbReference>
<evidence type="ECO:0000256" key="4">
    <source>
        <dbReference type="ARBA" id="ARBA00022840"/>
    </source>
</evidence>
<keyword evidence="3" id="KW-0547">Nucleotide-binding</keyword>
<protein>
    <recommendedName>
        <fullName evidence="8">RecF/RecN/SMC N-terminal domain-containing protein</fullName>
    </recommendedName>
</protein>
<evidence type="ECO:0000256" key="2">
    <source>
        <dbReference type="ARBA" id="ARBA00022490"/>
    </source>
</evidence>
<accession>A0A1Y2T5L5</accession>
<reference evidence="10" key="1">
    <citation type="submission" date="2016-04" db="EMBL/GenBank/DDBJ databases">
        <authorList>
            <person name="Antunes L.P."/>
            <person name="Martins L.F."/>
            <person name="Pereira R.V."/>
            <person name="Thomas A.M."/>
            <person name="Barbosa D."/>
            <person name="Nascimento L."/>
            <person name="Silva G.M."/>
            <person name="Condomitti G.W."/>
            <person name="Digiampietri L.A."/>
            <person name="Lombardi K.C."/>
            <person name="Ramos P.L."/>
            <person name="Quaggio R.B."/>
            <person name="Oliveira J.C."/>
            <person name="Pascon R.C."/>
            <person name="Cruz J.B."/>
            <person name="Silva A.M."/>
            <person name="Setubal J.C."/>
        </authorList>
    </citation>
    <scope>NUCLEOTIDE SEQUENCE [LARGE SCALE GENOMIC DNA]</scope>
</reference>
<keyword evidence="6" id="KW-0238">DNA-binding</keyword>
<dbReference type="GO" id="GO:0005737">
    <property type="term" value="C:cytoplasm"/>
    <property type="evidence" value="ECO:0007669"/>
    <property type="project" value="UniProtKB-SubCell"/>
</dbReference>
<organism evidence="9 10">
    <name type="scientific">Symbiobacterium thermophilum</name>
    <dbReference type="NCBI Taxonomy" id="2734"/>
    <lineage>
        <taxon>Bacteria</taxon>
        <taxon>Bacillati</taxon>
        <taxon>Bacillota</taxon>
        <taxon>Clostridia</taxon>
        <taxon>Eubacteriales</taxon>
        <taxon>Symbiobacteriaceae</taxon>
        <taxon>Symbiobacterium</taxon>
    </lineage>
</organism>
<sequence length="258" mass="29040">MEEARLAQEQEGLVTRLAEQYELTAAEALPRALPEEETEFARARIAALREQIRELGPVNLQAIEDYRAARERLEFLRAQEADLQEAKASLYRAISELDKRIKAHFYESFQEIRQAFQEVFTELFEGGKADLRLVDEDDLLETGIEIIAQPPGKKAQPLSLLSGGERAMTAIALVFALLRVRPSPFVVLDEVEAALDEANVERFSRYLKRASEHCQFICITHQRGTMEVADALYGVTMEGTGVSRVVSVRLVDIETEAS</sequence>
<comment type="caution">
    <text evidence="9">The sequence shown here is derived from an EMBL/GenBank/DDBJ whole genome shotgun (WGS) entry which is preliminary data.</text>
</comment>
<dbReference type="FunFam" id="3.40.50.300:FF:000901">
    <property type="entry name" value="Chromosome partition protein Smc"/>
    <property type="match status" value="1"/>
</dbReference>
<dbReference type="EMBL" id="LWLV01000249">
    <property type="protein sequence ID" value="OTA41741.1"/>
    <property type="molecule type" value="Genomic_DNA"/>
</dbReference>
<dbReference type="GO" id="GO:0005524">
    <property type="term" value="F:ATP binding"/>
    <property type="evidence" value="ECO:0007669"/>
    <property type="project" value="UniProtKB-KW"/>
</dbReference>
<keyword evidence="2" id="KW-0963">Cytoplasm</keyword>
<evidence type="ECO:0000259" key="8">
    <source>
        <dbReference type="Pfam" id="PF02463"/>
    </source>
</evidence>
<comment type="subcellular location">
    <subcellularLocation>
        <location evidence="1">Cytoplasm</location>
    </subcellularLocation>
</comment>
<gene>
    <name evidence="9" type="ORF">A6D92_04160</name>
</gene>
<dbReference type="AlphaFoldDB" id="A0A1Y2T5L5"/>
<feature type="domain" description="RecF/RecN/SMC N-terminal" evidence="8">
    <location>
        <begin position="108"/>
        <end position="243"/>
    </location>
</feature>
<dbReference type="GO" id="GO:0003677">
    <property type="term" value="F:DNA binding"/>
    <property type="evidence" value="ECO:0007669"/>
    <property type="project" value="UniProtKB-KW"/>
</dbReference>
<dbReference type="InterPro" id="IPR003395">
    <property type="entry name" value="RecF/RecN/SMC_N"/>
</dbReference>
<keyword evidence="5 7" id="KW-0175">Coiled coil</keyword>
<evidence type="ECO:0000313" key="10">
    <source>
        <dbReference type="Proteomes" id="UP000194267"/>
    </source>
</evidence>
<evidence type="ECO:0000256" key="5">
    <source>
        <dbReference type="ARBA" id="ARBA00023054"/>
    </source>
</evidence>
<dbReference type="Proteomes" id="UP000194267">
    <property type="component" value="Unassembled WGS sequence"/>
</dbReference>
<evidence type="ECO:0000313" key="9">
    <source>
        <dbReference type="EMBL" id="OTA41741.1"/>
    </source>
</evidence>
<dbReference type="Pfam" id="PF02463">
    <property type="entry name" value="SMC_N"/>
    <property type="match status" value="1"/>
</dbReference>
<dbReference type="SUPFAM" id="SSF52540">
    <property type="entry name" value="P-loop containing nucleoside triphosphate hydrolases"/>
    <property type="match status" value="1"/>
</dbReference>
<evidence type="ECO:0000256" key="6">
    <source>
        <dbReference type="ARBA" id="ARBA00023125"/>
    </source>
</evidence>
<dbReference type="InterPro" id="IPR027417">
    <property type="entry name" value="P-loop_NTPase"/>
</dbReference>
<feature type="coiled-coil region" evidence="7">
    <location>
        <begin position="59"/>
        <end position="93"/>
    </location>
</feature>
<proteinExistence type="predicted"/>
<evidence type="ECO:0000256" key="7">
    <source>
        <dbReference type="SAM" id="Coils"/>
    </source>
</evidence>
<evidence type="ECO:0000256" key="3">
    <source>
        <dbReference type="ARBA" id="ARBA00022741"/>
    </source>
</evidence>